<reference evidence="9 10" key="1">
    <citation type="submission" date="2024-09" db="EMBL/GenBank/DDBJ databases">
        <authorList>
            <person name="Sun Q."/>
            <person name="Mori K."/>
        </authorList>
    </citation>
    <scope>NUCLEOTIDE SEQUENCE [LARGE SCALE GENOMIC DNA]</scope>
    <source>
        <strain evidence="9 10">JCM 12520</strain>
    </source>
</reference>
<evidence type="ECO:0000256" key="5">
    <source>
        <dbReference type="ARBA" id="ARBA00022989"/>
    </source>
</evidence>
<dbReference type="Pfam" id="PF00528">
    <property type="entry name" value="BPD_transp_1"/>
    <property type="match status" value="1"/>
</dbReference>
<dbReference type="Proteomes" id="UP001589619">
    <property type="component" value="Unassembled WGS sequence"/>
</dbReference>
<feature type="transmembrane region" description="Helical" evidence="7">
    <location>
        <begin position="143"/>
        <end position="161"/>
    </location>
</feature>
<evidence type="ECO:0000256" key="6">
    <source>
        <dbReference type="ARBA" id="ARBA00023136"/>
    </source>
</evidence>
<dbReference type="PANTHER" id="PTHR43744">
    <property type="entry name" value="ABC TRANSPORTER PERMEASE PROTEIN MG189-RELATED-RELATED"/>
    <property type="match status" value="1"/>
</dbReference>
<dbReference type="CDD" id="cd06261">
    <property type="entry name" value="TM_PBP2"/>
    <property type="match status" value="1"/>
</dbReference>
<evidence type="ECO:0000256" key="7">
    <source>
        <dbReference type="RuleBase" id="RU363032"/>
    </source>
</evidence>
<sequence length="286" mass="31626">MVTNTGDKWFVAVSYLVLAIVGLAAVVPLLYVFSVSLTPFAEVLRHGGYVLIPKELTFSAYKKLLGTSAIPRSLGVTVYITVIGTTINLILTALLAYPLSRRQLPGRRYFMLMIVFTLLFSGGIIPTYLVVKATGLIDSLWSLILPTAVSSFNVLIMKSFFEQLPEELFESARIDGAKEFGILFRLTVPLSLPVMITVGLFYAVGHWNSFFSAIMYVTDRSLFPLQVVVREILMLSQQPLENAEDQVPTVTMQMAAVVFASLPVLVVYPFLQKHFTKGMLLGSIKG</sequence>
<organism evidence="9 10">
    <name type="scientific">Paenibacillus hodogayensis</name>
    <dbReference type="NCBI Taxonomy" id="279208"/>
    <lineage>
        <taxon>Bacteria</taxon>
        <taxon>Bacillati</taxon>
        <taxon>Bacillota</taxon>
        <taxon>Bacilli</taxon>
        <taxon>Bacillales</taxon>
        <taxon>Paenibacillaceae</taxon>
        <taxon>Paenibacillus</taxon>
    </lineage>
</organism>
<comment type="caution">
    <text evidence="9">The sequence shown here is derived from an EMBL/GenBank/DDBJ whole genome shotgun (WGS) entry which is preliminary data.</text>
</comment>
<comment type="similarity">
    <text evidence="7">Belongs to the binding-protein-dependent transport system permease family.</text>
</comment>
<dbReference type="EMBL" id="JBHMAG010000026">
    <property type="protein sequence ID" value="MFB9756681.1"/>
    <property type="molecule type" value="Genomic_DNA"/>
</dbReference>
<dbReference type="InterPro" id="IPR000515">
    <property type="entry name" value="MetI-like"/>
</dbReference>
<protein>
    <submittedName>
        <fullName evidence="9">Carbohydrate ABC transporter permease</fullName>
    </submittedName>
</protein>
<evidence type="ECO:0000256" key="3">
    <source>
        <dbReference type="ARBA" id="ARBA00022475"/>
    </source>
</evidence>
<evidence type="ECO:0000256" key="4">
    <source>
        <dbReference type="ARBA" id="ARBA00022692"/>
    </source>
</evidence>
<keyword evidence="5 7" id="KW-1133">Transmembrane helix</keyword>
<keyword evidence="6 7" id="KW-0472">Membrane</keyword>
<dbReference type="Gene3D" id="1.10.3720.10">
    <property type="entry name" value="MetI-like"/>
    <property type="match status" value="1"/>
</dbReference>
<dbReference type="PANTHER" id="PTHR43744:SF9">
    <property type="entry name" value="POLYGALACTURONAN_RHAMNOGALACTURONAN TRANSPORT SYSTEM PERMEASE PROTEIN YTCP"/>
    <property type="match status" value="1"/>
</dbReference>
<dbReference type="InterPro" id="IPR035906">
    <property type="entry name" value="MetI-like_sf"/>
</dbReference>
<keyword evidence="10" id="KW-1185">Reference proteome</keyword>
<proteinExistence type="inferred from homology"/>
<feature type="transmembrane region" description="Helical" evidence="7">
    <location>
        <begin position="182"/>
        <end position="204"/>
    </location>
</feature>
<dbReference type="RefSeq" id="WP_344904041.1">
    <property type="nucleotide sequence ID" value="NZ_BAAAYO010000001.1"/>
</dbReference>
<gene>
    <name evidence="9" type="ORF">ACFFNY_34380</name>
</gene>
<feature type="transmembrane region" description="Helical" evidence="7">
    <location>
        <begin position="12"/>
        <end position="33"/>
    </location>
</feature>
<feature type="domain" description="ABC transmembrane type-1" evidence="8">
    <location>
        <begin position="74"/>
        <end position="271"/>
    </location>
</feature>
<dbReference type="SUPFAM" id="SSF161098">
    <property type="entry name" value="MetI-like"/>
    <property type="match status" value="1"/>
</dbReference>
<accession>A0ABV5W928</accession>
<dbReference type="PROSITE" id="PS50928">
    <property type="entry name" value="ABC_TM1"/>
    <property type="match status" value="1"/>
</dbReference>
<keyword evidence="2 7" id="KW-0813">Transport</keyword>
<name>A0ABV5W928_9BACL</name>
<evidence type="ECO:0000256" key="1">
    <source>
        <dbReference type="ARBA" id="ARBA00004651"/>
    </source>
</evidence>
<feature type="transmembrane region" description="Helical" evidence="7">
    <location>
        <begin position="76"/>
        <end position="97"/>
    </location>
</feature>
<evidence type="ECO:0000313" key="9">
    <source>
        <dbReference type="EMBL" id="MFB9756681.1"/>
    </source>
</evidence>
<feature type="transmembrane region" description="Helical" evidence="7">
    <location>
        <begin position="109"/>
        <end position="131"/>
    </location>
</feature>
<feature type="transmembrane region" description="Helical" evidence="7">
    <location>
        <begin position="250"/>
        <end position="271"/>
    </location>
</feature>
<evidence type="ECO:0000313" key="10">
    <source>
        <dbReference type="Proteomes" id="UP001589619"/>
    </source>
</evidence>
<evidence type="ECO:0000256" key="2">
    <source>
        <dbReference type="ARBA" id="ARBA00022448"/>
    </source>
</evidence>
<comment type="subcellular location">
    <subcellularLocation>
        <location evidence="1 7">Cell membrane</location>
        <topology evidence="1 7">Multi-pass membrane protein</topology>
    </subcellularLocation>
</comment>
<keyword evidence="3" id="KW-1003">Cell membrane</keyword>
<keyword evidence="4 7" id="KW-0812">Transmembrane</keyword>
<evidence type="ECO:0000259" key="8">
    <source>
        <dbReference type="PROSITE" id="PS50928"/>
    </source>
</evidence>